<dbReference type="InterPro" id="IPR002201">
    <property type="entry name" value="Glyco_trans_9"/>
</dbReference>
<dbReference type="AlphaFoldDB" id="A0A179CZ24"/>
<name>A0A179CZ24_BIBTR</name>
<evidence type="ECO:0000313" key="1">
    <source>
        <dbReference type="EMBL" id="OAQ15175.1"/>
    </source>
</evidence>
<evidence type="ECO:0008006" key="3">
    <source>
        <dbReference type="Google" id="ProtNLM"/>
    </source>
</evidence>
<dbReference type="Pfam" id="PF01075">
    <property type="entry name" value="Glyco_transf_9"/>
    <property type="match status" value="1"/>
</dbReference>
<dbReference type="SUPFAM" id="SSF53756">
    <property type="entry name" value="UDP-Glycosyltransferase/glycogen phosphorylase"/>
    <property type="match status" value="1"/>
</dbReference>
<dbReference type="GO" id="GO:0016757">
    <property type="term" value="F:glycosyltransferase activity"/>
    <property type="evidence" value="ECO:0007669"/>
    <property type="project" value="InterPro"/>
</dbReference>
<gene>
    <name evidence="1" type="ORF">F480_01100</name>
</gene>
<reference evidence="1 2" key="1">
    <citation type="submission" date="2014-01" db="EMBL/GenBank/DDBJ databases">
        <authorList>
            <person name="Zuccon D."/>
        </authorList>
    </citation>
    <scope>NUCLEOTIDE SEQUENCE [LARGE SCALE GENOMIC DNA]</scope>
    <source>
        <strain evidence="1 2">Y31</strain>
    </source>
</reference>
<dbReference type="Gene3D" id="3.40.50.2000">
    <property type="entry name" value="Glycogen Phosphorylase B"/>
    <property type="match status" value="1"/>
</dbReference>
<accession>A0A179CZ24</accession>
<proteinExistence type="predicted"/>
<organism evidence="1 2">
    <name type="scientific">Bibersteinia trehalosi Y31</name>
    <dbReference type="NCBI Taxonomy" id="1261658"/>
    <lineage>
        <taxon>Bacteria</taxon>
        <taxon>Pseudomonadati</taxon>
        <taxon>Pseudomonadota</taxon>
        <taxon>Gammaproteobacteria</taxon>
        <taxon>Pasteurellales</taxon>
        <taxon>Pasteurellaceae</taxon>
        <taxon>Bibersteinia</taxon>
    </lineage>
</organism>
<dbReference type="Proteomes" id="UP000078358">
    <property type="component" value="Unassembled WGS sequence"/>
</dbReference>
<dbReference type="PATRIC" id="fig|1261658.3.peg.225"/>
<protein>
    <recommendedName>
        <fullName evidence="3">Glycosyltransferase</fullName>
    </recommendedName>
</protein>
<comment type="caution">
    <text evidence="1">The sequence shown here is derived from an EMBL/GenBank/DDBJ whole genome shotgun (WGS) entry which is preliminary data.</text>
</comment>
<dbReference type="RefSeq" id="WP_064317969.1">
    <property type="nucleotide sequence ID" value="NZ_JACI01000001.1"/>
</dbReference>
<sequence>MMENKLLLEKLKQLKEVDNALSFDNQNPDIYRKRALVFQELGCDSLAQYDNRICAYLENRIDIEHYNRNYQAMISKDYFAKIYQSESHTHYYEVFFDILQNDNALLKEKIDPIHFALRSGNATLLGLFNLALRDCNDAMRYLADFKEEHAIATLNKALLLLLTGDYENGWKLYESRWETNYKTFKNPIILPKPKWQGESLNAESRLLIHSEQGIGDNIQFVRYAIYLKQQGVNVLVWNNEHINDFLTANLAEYGIPTAKFGDIVQFTHWVSMMSLPHLCQTTLENIPLTAKYLKALSSYLQKWKEKLPLVPNKMKIGIVWRGGSKTDTDKIRSIPFSLFSQLFSLNAEFYVLQKEVRSEEAEKLKCYANVHDLHAELESFSDTSAIIEQMDLVICVDTSVAHLAAAMGKPTWILINYKPDFRWLLNRENSIWYDSVQLFRQEIDYDWNKVIWQVHTYLKECLC</sequence>
<dbReference type="EMBL" id="JACI01000001">
    <property type="protein sequence ID" value="OAQ15175.1"/>
    <property type="molecule type" value="Genomic_DNA"/>
</dbReference>
<evidence type="ECO:0000313" key="2">
    <source>
        <dbReference type="Proteomes" id="UP000078358"/>
    </source>
</evidence>